<name>A0A656Z947_9PROT</name>
<dbReference type="EMBL" id="LFZK01000003">
    <property type="protein sequence ID" value="KYC28836.1"/>
    <property type="molecule type" value="Genomic_DNA"/>
</dbReference>
<comment type="subcellular location">
    <subcellularLocation>
        <location evidence="2">Cell membrane</location>
        <topology evidence="2">Multi-pass membrane protein</topology>
    </subcellularLocation>
</comment>
<dbReference type="GO" id="GO:0022904">
    <property type="term" value="P:respiratory electron transport chain"/>
    <property type="evidence" value="ECO:0007669"/>
    <property type="project" value="InterPro"/>
</dbReference>
<evidence type="ECO:0000256" key="5">
    <source>
        <dbReference type="ARBA" id="ARBA00022617"/>
    </source>
</evidence>
<dbReference type="InterPro" id="IPR016174">
    <property type="entry name" value="Di-haem_cyt_TM"/>
</dbReference>
<dbReference type="GO" id="GO:0009055">
    <property type="term" value="F:electron transfer activity"/>
    <property type="evidence" value="ECO:0007669"/>
    <property type="project" value="InterPro"/>
</dbReference>
<proteinExistence type="inferred from homology"/>
<dbReference type="PANTHER" id="PTHR30529:SF1">
    <property type="entry name" value="CYTOCHROME B561 HOMOLOG 2"/>
    <property type="match status" value="1"/>
</dbReference>
<accession>A0A656Z947</accession>
<dbReference type="RefSeq" id="WP_067171194.1">
    <property type="nucleotide sequence ID" value="NZ_LFZK01000003.1"/>
</dbReference>
<keyword evidence="9" id="KW-1133">Transmembrane helix</keyword>
<evidence type="ECO:0000256" key="7">
    <source>
        <dbReference type="ARBA" id="ARBA00022723"/>
    </source>
</evidence>
<keyword evidence="7" id="KW-0479">Metal-binding</keyword>
<dbReference type="GO" id="GO:0020037">
    <property type="term" value="F:heme binding"/>
    <property type="evidence" value="ECO:0007669"/>
    <property type="project" value="TreeGrafter"/>
</dbReference>
<organism evidence="13 14">
    <name type="scientific">Sterolibacterium denitrificans</name>
    <dbReference type="NCBI Taxonomy" id="157592"/>
    <lineage>
        <taxon>Bacteria</taxon>
        <taxon>Pseudomonadati</taxon>
        <taxon>Pseudomonadota</taxon>
        <taxon>Betaproteobacteria</taxon>
        <taxon>Nitrosomonadales</taxon>
        <taxon>Sterolibacteriaceae</taxon>
        <taxon>Sterolibacterium</taxon>
    </lineage>
</organism>
<gene>
    <name evidence="13" type="ORF">ACY05_03915</name>
</gene>
<dbReference type="PANTHER" id="PTHR30529">
    <property type="entry name" value="CYTOCHROME B561"/>
    <property type="match status" value="1"/>
</dbReference>
<dbReference type="AlphaFoldDB" id="A0A656Z947"/>
<keyword evidence="6" id="KW-0812">Transmembrane</keyword>
<evidence type="ECO:0000256" key="12">
    <source>
        <dbReference type="ARBA" id="ARBA00037975"/>
    </source>
</evidence>
<evidence type="ECO:0000256" key="11">
    <source>
        <dbReference type="ARBA" id="ARBA00023136"/>
    </source>
</evidence>
<evidence type="ECO:0000256" key="10">
    <source>
        <dbReference type="ARBA" id="ARBA00023004"/>
    </source>
</evidence>
<evidence type="ECO:0000256" key="3">
    <source>
        <dbReference type="ARBA" id="ARBA00022448"/>
    </source>
</evidence>
<comment type="cofactor">
    <cofactor evidence="1">
        <name>heme b</name>
        <dbReference type="ChEBI" id="CHEBI:60344"/>
    </cofactor>
</comment>
<dbReference type="GO" id="GO:0046872">
    <property type="term" value="F:metal ion binding"/>
    <property type="evidence" value="ECO:0007669"/>
    <property type="project" value="UniProtKB-KW"/>
</dbReference>
<evidence type="ECO:0000256" key="9">
    <source>
        <dbReference type="ARBA" id="ARBA00022989"/>
    </source>
</evidence>
<dbReference type="InterPro" id="IPR011577">
    <property type="entry name" value="Cyt_b561_bac/Ni-Hgenase"/>
</dbReference>
<keyword evidence="3" id="KW-0813">Transport</keyword>
<evidence type="ECO:0000313" key="14">
    <source>
        <dbReference type="Proteomes" id="UP000243416"/>
    </source>
</evidence>
<comment type="caution">
    <text evidence="13">The sequence shown here is derived from an EMBL/GenBank/DDBJ whole genome shotgun (WGS) entry which is preliminary data.</text>
</comment>
<evidence type="ECO:0000256" key="8">
    <source>
        <dbReference type="ARBA" id="ARBA00022982"/>
    </source>
</evidence>
<dbReference type="Pfam" id="PF01292">
    <property type="entry name" value="Ni_hydr_CYTB"/>
    <property type="match status" value="1"/>
</dbReference>
<dbReference type="SUPFAM" id="SSF81342">
    <property type="entry name" value="Transmembrane di-heme cytochromes"/>
    <property type="match status" value="1"/>
</dbReference>
<keyword evidence="5" id="KW-0349">Heme</keyword>
<evidence type="ECO:0000256" key="2">
    <source>
        <dbReference type="ARBA" id="ARBA00004651"/>
    </source>
</evidence>
<keyword evidence="8" id="KW-0249">Electron transport</keyword>
<dbReference type="InterPro" id="IPR052168">
    <property type="entry name" value="Cytochrome_b561_oxidase"/>
</dbReference>
<keyword evidence="4" id="KW-1003">Cell membrane</keyword>
<evidence type="ECO:0000313" key="13">
    <source>
        <dbReference type="EMBL" id="KYC28836.1"/>
    </source>
</evidence>
<sequence length="186" mass="20937">MTRPATPSTRYTGFAIFMHWLVALAIFCIVPLGAYMHDLPLSPTKLQLYSYHKSLGICILLLVIIRLLWRYGHKPPALPASMSAKEQMIAHAMSHGMYLLLITSPLTGWLMSSFFGKPVVVFGLFQVPDLVAPSEDMGKLFATLHMLSNFTLATMITLHILASLKHHFKDKDDVLARMLPFLARNR</sequence>
<dbReference type="GO" id="GO:0005886">
    <property type="term" value="C:plasma membrane"/>
    <property type="evidence" value="ECO:0007669"/>
    <property type="project" value="UniProtKB-SubCell"/>
</dbReference>
<reference evidence="13 14" key="1">
    <citation type="journal article" date="2016" name="ISME J.">
        <title>Integrated multi-omics analyses reveal the biochemical mechanisms and phylogenetic relevance of anaerobic androgen biodegradation in the environment.</title>
        <authorList>
            <person name="Yang F.C."/>
            <person name="Chen Y.L."/>
            <person name="Tang S.L."/>
            <person name="Yu C.P."/>
            <person name="Wang P.H."/>
            <person name="Ismail W."/>
            <person name="Wang C.H."/>
            <person name="Ding J.Y."/>
            <person name="Yang C.Y."/>
            <person name="Yang C.Y."/>
            <person name="Chiang Y.R."/>
        </authorList>
    </citation>
    <scope>NUCLEOTIDE SEQUENCE [LARGE SCALE GENOMIC DNA]</scope>
    <source>
        <strain evidence="13 14">DSM 13999</strain>
    </source>
</reference>
<evidence type="ECO:0000256" key="1">
    <source>
        <dbReference type="ARBA" id="ARBA00001970"/>
    </source>
</evidence>
<evidence type="ECO:0000256" key="6">
    <source>
        <dbReference type="ARBA" id="ARBA00022692"/>
    </source>
</evidence>
<comment type="similarity">
    <text evidence="12">Belongs to the cytochrome b561 family.</text>
</comment>
<dbReference type="Proteomes" id="UP000243416">
    <property type="component" value="Unassembled WGS sequence"/>
</dbReference>
<keyword evidence="11" id="KW-0472">Membrane</keyword>
<keyword evidence="14" id="KW-1185">Reference proteome</keyword>
<evidence type="ECO:0000256" key="4">
    <source>
        <dbReference type="ARBA" id="ARBA00022475"/>
    </source>
</evidence>
<keyword evidence="10" id="KW-0408">Iron</keyword>
<dbReference type="OrthoDB" id="8723024at2"/>
<protein>
    <submittedName>
        <fullName evidence="13">Cytochrome B561</fullName>
    </submittedName>
</protein>